<dbReference type="EMBL" id="CAKMMF010000001">
    <property type="protein sequence ID" value="CAH1189939.1"/>
    <property type="molecule type" value="Genomic_DNA"/>
</dbReference>
<reference evidence="2" key="1">
    <citation type="submission" date="2022-01" db="EMBL/GenBank/DDBJ databases">
        <authorList>
            <person name="Criscuolo A."/>
        </authorList>
    </citation>
    <scope>NUCLEOTIDE SEQUENCE</scope>
    <source>
        <strain evidence="2">CIP111893</strain>
    </source>
</reference>
<comment type="caution">
    <text evidence="2">The sequence shown here is derived from an EMBL/GenBank/DDBJ whole genome shotgun (WGS) entry which is preliminary data.</text>
</comment>
<evidence type="ECO:0000256" key="1">
    <source>
        <dbReference type="SAM" id="Phobius"/>
    </source>
</evidence>
<protein>
    <submittedName>
        <fullName evidence="2">Uncharacterized protein</fullName>
    </submittedName>
</protein>
<feature type="transmembrane region" description="Helical" evidence="1">
    <location>
        <begin position="6"/>
        <end position="23"/>
    </location>
</feature>
<keyword evidence="3" id="KW-1185">Reference proteome</keyword>
<name>A0ABN8FV10_9BACL</name>
<gene>
    <name evidence="2" type="ORF">PAECIP111893_00036</name>
</gene>
<accession>A0ABN8FV10</accession>
<keyword evidence="1" id="KW-0812">Transmembrane</keyword>
<organism evidence="2 3">
    <name type="scientific">Paenibacillus plantiphilus</name>
    <dbReference type="NCBI Taxonomy" id="2905650"/>
    <lineage>
        <taxon>Bacteria</taxon>
        <taxon>Bacillati</taxon>
        <taxon>Bacillota</taxon>
        <taxon>Bacilli</taxon>
        <taxon>Bacillales</taxon>
        <taxon>Paenibacillaceae</taxon>
        <taxon>Paenibacillus</taxon>
    </lineage>
</organism>
<proteinExistence type="predicted"/>
<evidence type="ECO:0000313" key="2">
    <source>
        <dbReference type="EMBL" id="CAH1189939.1"/>
    </source>
</evidence>
<evidence type="ECO:0000313" key="3">
    <source>
        <dbReference type="Proteomes" id="UP000838686"/>
    </source>
</evidence>
<sequence length="63" mass="7473">MISELIIYILLIAWPILIFFMLYKDTLCSDKFCAINKFVAGYISDEFTYQAVPTIFHIRIYQN</sequence>
<dbReference type="Proteomes" id="UP000838686">
    <property type="component" value="Unassembled WGS sequence"/>
</dbReference>
<keyword evidence="1" id="KW-1133">Transmembrane helix</keyword>
<keyword evidence="1" id="KW-0472">Membrane</keyword>